<name>A0A1F7WTF0_9BACT</name>
<accession>A0A1F7WTF0</accession>
<dbReference type="InterPro" id="IPR013694">
    <property type="entry name" value="VIT"/>
</dbReference>
<evidence type="ECO:0000259" key="2">
    <source>
        <dbReference type="PROSITE" id="PS50234"/>
    </source>
</evidence>
<evidence type="ECO:0000313" key="4">
    <source>
        <dbReference type="EMBL" id="OGM06073.1"/>
    </source>
</evidence>
<feature type="domain" description="VWFA" evidence="2">
    <location>
        <begin position="285"/>
        <end position="454"/>
    </location>
</feature>
<protein>
    <recommendedName>
        <fullName evidence="6">Trypsin</fullName>
    </recommendedName>
</protein>
<reference evidence="4 5" key="1">
    <citation type="journal article" date="2016" name="Nat. Commun.">
        <title>Thousands of microbial genomes shed light on interconnected biogeochemical processes in an aquifer system.</title>
        <authorList>
            <person name="Anantharaman K."/>
            <person name="Brown C.T."/>
            <person name="Hug L.A."/>
            <person name="Sharon I."/>
            <person name="Castelle C.J."/>
            <person name="Probst A.J."/>
            <person name="Thomas B.C."/>
            <person name="Singh A."/>
            <person name="Wilkins M.J."/>
            <person name="Karaoz U."/>
            <person name="Brodie E.L."/>
            <person name="Williams K.H."/>
            <person name="Hubbard S.S."/>
            <person name="Banfield J.F."/>
        </authorList>
    </citation>
    <scope>NUCLEOTIDE SEQUENCE [LARGE SCALE GENOMIC DNA]</scope>
</reference>
<evidence type="ECO:0008006" key="6">
    <source>
        <dbReference type="Google" id="ProtNLM"/>
    </source>
</evidence>
<dbReference type="SUPFAM" id="SSF53300">
    <property type="entry name" value="vWA-like"/>
    <property type="match status" value="1"/>
</dbReference>
<evidence type="ECO:0000259" key="3">
    <source>
        <dbReference type="PROSITE" id="PS51468"/>
    </source>
</evidence>
<dbReference type="PROSITE" id="PS50234">
    <property type="entry name" value="VWFA"/>
    <property type="match status" value="1"/>
</dbReference>
<evidence type="ECO:0000256" key="1">
    <source>
        <dbReference type="SAM" id="MobiDB-lite"/>
    </source>
</evidence>
<organism evidence="4 5">
    <name type="scientific">Candidatus Wallbacteria bacterium GWC2_49_35</name>
    <dbReference type="NCBI Taxonomy" id="1817813"/>
    <lineage>
        <taxon>Bacteria</taxon>
        <taxon>Candidatus Walliibacteriota</taxon>
    </lineage>
</organism>
<dbReference type="PANTHER" id="PTHR45737">
    <property type="entry name" value="VON WILLEBRAND FACTOR A DOMAIN-CONTAINING PROTEIN 5A"/>
    <property type="match status" value="1"/>
</dbReference>
<dbReference type="Gene3D" id="3.40.50.410">
    <property type="entry name" value="von Willebrand factor, type A domain"/>
    <property type="match status" value="1"/>
</dbReference>
<feature type="region of interest" description="Disordered" evidence="1">
    <location>
        <begin position="164"/>
        <end position="188"/>
    </location>
</feature>
<gene>
    <name evidence="4" type="ORF">A2008_12175</name>
</gene>
<comment type="caution">
    <text evidence="4">The sequence shown here is derived from an EMBL/GenBank/DDBJ whole genome shotgun (WGS) entry which is preliminary data.</text>
</comment>
<feature type="domain" description="VIT" evidence="3">
    <location>
        <begin position="6"/>
        <end position="134"/>
    </location>
</feature>
<sequence>MRNKGKERGEKNGSDVSPKMALKAVSIKGAVIDKFADITVKQSYLNDIAKNIEAVYTFPLPDNASVYRFIAKTAGREIAGAVMERETAKKEYGKAILEGDSAALFESHRPNVFQMSLGQIGAGEQVDIEIGYICEMKVSGGEMRLSTPMVVAPRYIPAGEKDLEKTGTGIVSPNDRVPDADKITPPVGPTSYKAEAEITFDIGCGAEAISSPSHSINAVEDDLGWIKVSFAGESVKMDRDFVLVAQFPKTRPERFLYGKAGTGEYFSYISVKPELPEAEDEAAREYIFLIDVSGSMSGVKLDEAKTALKICLRNLSERDFFNIIAFESSMHPFMKASVEYTQATLEAATRWVDALSSMGGTEILEPVKSALAEKCRGSEKIVILITDGEVGNESEIISLVKSRGGNSRFFTVGVDTAVNSYFINALAEVSGGASEFVHPGEPVDEKIMRHFSRIGCARVENISVSADGAGGMELAGDLPKSLFSGDDFSVLARIASKPSGAAAVKGTMNGAAWQYATRNAEEAEDGGMLARLWAMQRIKQLEEYEPDCNPDRRPSVTAGIIEISVKYGVLSKHTAFFARITRENKLSGMPETVVVPVEMPAKWEMDLAQAPSGGLIMNNIALHYMSPAPVSGITKAFSSNMKFNNMKDVDDDHDKFEFELNDSDADDEKICCEKSAPSSIRLNEICCSPLPTGKGIGRGAVDGSDELKRLLMIQNADGSFGRSAAKTSESLKETAETVIKFVDSGEDLNLYRKILNKSVKLLLAGAGTTAGDAADVRALIRFAVEKCMKLNILNQTNKEAAEKFLRSEVK</sequence>
<dbReference type="PROSITE" id="PS51468">
    <property type="entry name" value="VIT"/>
    <property type="match status" value="1"/>
</dbReference>
<evidence type="ECO:0000313" key="5">
    <source>
        <dbReference type="Proteomes" id="UP000178735"/>
    </source>
</evidence>
<dbReference type="InterPro" id="IPR036465">
    <property type="entry name" value="vWFA_dom_sf"/>
</dbReference>
<proteinExistence type="predicted"/>
<dbReference type="EMBL" id="MGFH01000081">
    <property type="protein sequence ID" value="OGM06073.1"/>
    <property type="molecule type" value="Genomic_DNA"/>
</dbReference>
<dbReference type="SMART" id="SM00327">
    <property type="entry name" value="VWA"/>
    <property type="match status" value="1"/>
</dbReference>
<dbReference type="SMART" id="SM00609">
    <property type="entry name" value="VIT"/>
    <property type="match status" value="1"/>
</dbReference>
<dbReference type="PANTHER" id="PTHR45737:SF6">
    <property type="entry name" value="VON WILLEBRAND FACTOR A DOMAIN-CONTAINING PROTEIN 5A"/>
    <property type="match status" value="1"/>
</dbReference>
<dbReference type="STRING" id="1817813.A2008_12175"/>
<dbReference type="InterPro" id="IPR002035">
    <property type="entry name" value="VWF_A"/>
</dbReference>
<dbReference type="Proteomes" id="UP000178735">
    <property type="component" value="Unassembled WGS sequence"/>
</dbReference>
<dbReference type="Pfam" id="PF08487">
    <property type="entry name" value="VIT"/>
    <property type="match status" value="1"/>
</dbReference>
<dbReference type="AlphaFoldDB" id="A0A1F7WTF0"/>
<dbReference type="Pfam" id="PF13768">
    <property type="entry name" value="VWA_3"/>
    <property type="match status" value="1"/>
</dbReference>